<dbReference type="InterPro" id="IPR033308">
    <property type="entry name" value="PGAP5/Cdc1/Ted1"/>
</dbReference>
<protein>
    <recommendedName>
        <fullName evidence="5">Calcineurin-like phosphoesterase domain-containing protein</fullName>
    </recommendedName>
</protein>
<dbReference type="STRING" id="6832.A0A553N6H5"/>
<dbReference type="OMA" id="MDVGDIH"/>
<dbReference type="Gene3D" id="3.60.21.10">
    <property type="match status" value="1"/>
</dbReference>
<gene>
    <name evidence="3" type="ORF">TCAL_05732</name>
</gene>
<dbReference type="InterPro" id="IPR029052">
    <property type="entry name" value="Metallo-depent_PP-like"/>
</dbReference>
<dbReference type="AlphaFoldDB" id="A0A553N6H5"/>
<evidence type="ECO:0000313" key="4">
    <source>
        <dbReference type="Proteomes" id="UP000318571"/>
    </source>
</evidence>
<organism evidence="3 4">
    <name type="scientific">Tigriopus californicus</name>
    <name type="common">Marine copepod</name>
    <dbReference type="NCBI Taxonomy" id="6832"/>
    <lineage>
        <taxon>Eukaryota</taxon>
        <taxon>Metazoa</taxon>
        <taxon>Ecdysozoa</taxon>
        <taxon>Arthropoda</taxon>
        <taxon>Crustacea</taxon>
        <taxon>Multicrustacea</taxon>
        <taxon>Hexanauplia</taxon>
        <taxon>Copepoda</taxon>
        <taxon>Harpacticoida</taxon>
        <taxon>Harpacticidae</taxon>
        <taxon>Tigriopus</taxon>
    </lineage>
</organism>
<evidence type="ECO:0000256" key="2">
    <source>
        <dbReference type="SAM" id="Phobius"/>
    </source>
</evidence>
<keyword evidence="2" id="KW-0812">Transmembrane</keyword>
<reference evidence="3 4" key="1">
    <citation type="journal article" date="2018" name="Nat. Ecol. Evol.">
        <title>Genomic signatures of mitonuclear coevolution across populations of Tigriopus californicus.</title>
        <authorList>
            <person name="Barreto F.S."/>
            <person name="Watson E.T."/>
            <person name="Lima T.G."/>
            <person name="Willett C.S."/>
            <person name="Edmands S."/>
            <person name="Li W."/>
            <person name="Burton R.S."/>
        </authorList>
    </citation>
    <scope>NUCLEOTIDE SEQUENCE [LARGE SCALE GENOMIC DNA]</scope>
    <source>
        <strain evidence="3 4">San Diego</strain>
    </source>
</reference>
<keyword evidence="1 2" id="KW-0472">Membrane</keyword>
<evidence type="ECO:0000256" key="1">
    <source>
        <dbReference type="ARBA" id="ARBA00023136"/>
    </source>
</evidence>
<proteinExistence type="predicted"/>
<dbReference type="EMBL" id="VCGU01000459">
    <property type="protein sequence ID" value="TRY61044.1"/>
    <property type="molecule type" value="Genomic_DNA"/>
</dbReference>
<name>A0A553N6H5_TIGCA</name>
<dbReference type="GO" id="GO:0006506">
    <property type="term" value="P:GPI anchor biosynthetic process"/>
    <property type="evidence" value="ECO:0007669"/>
    <property type="project" value="InterPro"/>
</dbReference>
<sequence length="371" mass="42289">MVRRVFLDHTKLGWTVLMGVLLYGEILVYWRAYSLWPRTEAHEARILLVADPQIQGYRDEPQSVLGMITRWDSDRYLSKTFGWATFAYDMHALAFLGDLIDEVEHCFFTLTGSITDDETYRIYVDRFHGIYPPNSAPVMIYTSGDNDIGGEGGDPVTDEKVARFRQHFPVQPLQNIPGTNINVIAANVLSQKASEFEALPPKKEDEFRILVSHFSLMPTTYSDFSRAVVKAADPDVIFSAHFHYGLKEEYERSSGKSVSNVTRRFTQVGDLPIPLNINTDRNANMIEEIIVPTCSYRMGFKEMALGLVRIRPKTGDLIYHNLWLPSRFANLYLYAVALPVVLILFVIGQRKAKNKPRSRKSSFSADYSKLV</sequence>
<evidence type="ECO:0008006" key="5">
    <source>
        <dbReference type="Google" id="ProtNLM"/>
    </source>
</evidence>
<feature type="transmembrane region" description="Helical" evidence="2">
    <location>
        <begin position="12"/>
        <end position="30"/>
    </location>
</feature>
<dbReference type="SUPFAM" id="SSF56300">
    <property type="entry name" value="Metallo-dependent phosphatases"/>
    <property type="match status" value="1"/>
</dbReference>
<dbReference type="GO" id="GO:0016020">
    <property type="term" value="C:membrane"/>
    <property type="evidence" value="ECO:0007669"/>
    <property type="project" value="GOC"/>
</dbReference>
<dbReference type="Proteomes" id="UP000318571">
    <property type="component" value="Chromosome 8"/>
</dbReference>
<dbReference type="PANTHER" id="PTHR13315">
    <property type="entry name" value="METALLO PHOSPHOESTERASE RELATED"/>
    <property type="match status" value="1"/>
</dbReference>
<keyword evidence="2" id="KW-1133">Transmembrane helix</keyword>
<keyword evidence="4" id="KW-1185">Reference proteome</keyword>
<dbReference type="GO" id="GO:0005783">
    <property type="term" value="C:endoplasmic reticulum"/>
    <property type="evidence" value="ECO:0007669"/>
    <property type="project" value="TreeGrafter"/>
</dbReference>
<dbReference type="PANTHER" id="PTHR13315:SF4">
    <property type="entry name" value="METALLOPHOSPHOESTERASE, ISOFORM E"/>
    <property type="match status" value="1"/>
</dbReference>
<comment type="caution">
    <text evidence="3">The sequence shown here is derived from an EMBL/GenBank/DDBJ whole genome shotgun (WGS) entry which is preliminary data.</text>
</comment>
<feature type="transmembrane region" description="Helical" evidence="2">
    <location>
        <begin position="331"/>
        <end position="348"/>
    </location>
</feature>
<accession>A0A553N6H5</accession>
<evidence type="ECO:0000313" key="3">
    <source>
        <dbReference type="EMBL" id="TRY61044.1"/>
    </source>
</evidence>